<keyword evidence="3" id="KW-0820">tRNA-binding</keyword>
<dbReference type="InterPro" id="IPR027417">
    <property type="entry name" value="P-loop_NTPase"/>
</dbReference>
<dbReference type="InterPro" id="IPR041095">
    <property type="entry name" value="EFG_II"/>
</dbReference>
<keyword evidence="3" id="KW-0963">Cytoplasm</keyword>
<evidence type="ECO:0000256" key="2">
    <source>
        <dbReference type="ARBA" id="ARBA00023134"/>
    </source>
</evidence>
<dbReference type="Pfam" id="PF00679">
    <property type="entry name" value="EFG_C"/>
    <property type="match status" value="1"/>
</dbReference>
<dbReference type="InterPro" id="IPR047041">
    <property type="entry name" value="BipA_GTP-bd_dom"/>
</dbReference>
<dbReference type="NCBIfam" id="TIGR01394">
    <property type="entry name" value="TypA_BipA"/>
    <property type="match status" value="1"/>
</dbReference>
<keyword evidence="3" id="KW-0378">Hydrolase</keyword>
<protein>
    <recommendedName>
        <fullName evidence="3">Large ribosomal subunit assembly factor BipA</fullName>
        <ecNumber evidence="3">3.6.5.-</ecNumber>
    </recommendedName>
    <alternativeName>
        <fullName evidence="3">GTP-binding protein BipA</fullName>
    </alternativeName>
</protein>
<dbReference type="Pfam" id="PF03144">
    <property type="entry name" value="GTP_EFTU_D2"/>
    <property type="match status" value="1"/>
</dbReference>
<feature type="binding site" evidence="3">
    <location>
        <begin position="130"/>
        <end position="133"/>
    </location>
    <ligand>
        <name>GTP</name>
        <dbReference type="ChEBI" id="CHEBI:37565"/>
    </ligand>
</feature>
<comment type="subcellular location">
    <subcellularLocation>
        <location evidence="3">Cytoplasm</location>
    </subcellularLocation>
    <text evidence="3">Binds to ribosomes.</text>
</comment>
<dbReference type="SUPFAM" id="SSF50447">
    <property type="entry name" value="Translation proteins"/>
    <property type="match status" value="1"/>
</dbReference>
<keyword evidence="3" id="KW-0699">rRNA-binding</keyword>
<dbReference type="InterPro" id="IPR048876">
    <property type="entry name" value="BipA_C"/>
</dbReference>
<dbReference type="InterPro" id="IPR035647">
    <property type="entry name" value="EFG_III/V"/>
</dbReference>
<evidence type="ECO:0000313" key="6">
    <source>
        <dbReference type="EMBL" id="WVX83022.1"/>
    </source>
</evidence>
<dbReference type="InterPro" id="IPR006298">
    <property type="entry name" value="BipA"/>
</dbReference>
<dbReference type="Gene3D" id="2.40.50.250">
    <property type="entry name" value="bipa protein"/>
    <property type="match status" value="1"/>
</dbReference>
<dbReference type="InterPro" id="IPR042116">
    <property type="entry name" value="TypA/BipA_C"/>
</dbReference>
<gene>
    <name evidence="6" type="primary">typA</name>
    <name evidence="3" type="synonym">bipA</name>
    <name evidence="6" type="ORF">R4Z09_08605</name>
</gene>
<dbReference type="NCBIfam" id="TIGR00231">
    <property type="entry name" value="small_GTP"/>
    <property type="match status" value="1"/>
</dbReference>
<dbReference type="EMBL" id="CP137640">
    <property type="protein sequence ID" value="WVX83022.1"/>
    <property type="molecule type" value="Genomic_DNA"/>
</dbReference>
<dbReference type="CDD" id="cd01891">
    <property type="entry name" value="TypA_BipA"/>
    <property type="match status" value="1"/>
</dbReference>
<dbReference type="Pfam" id="PF21018">
    <property type="entry name" value="BipA_C"/>
    <property type="match status" value="1"/>
</dbReference>
<feature type="binding site" evidence="3">
    <location>
        <begin position="17"/>
        <end position="22"/>
    </location>
    <ligand>
        <name>GTP</name>
        <dbReference type="ChEBI" id="CHEBI:37565"/>
    </ligand>
</feature>
<dbReference type="Pfam" id="PF14492">
    <property type="entry name" value="EFG_III"/>
    <property type="match status" value="1"/>
</dbReference>
<organism evidence="6 7">
    <name type="scientific">Niallia oryzisoli</name>
    <dbReference type="NCBI Taxonomy" id="1737571"/>
    <lineage>
        <taxon>Bacteria</taxon>
        <taxon>Bacillati</taxon>
        <taxon>Bacillota</taxon>
        <taxon>Bacilli</taxon>
        <taxon>Bacillales</taxon>
        <taxon>Bacillaceae</taxon>
        <taxon>Niallia</taxon>
    </lineage>
</organism>
<evidence type="ECO:0000256" key="3">
    <source>
        <dbReference type="HAMAP-Rule" id="MF_00849"/>
    </source>
</evidence>
<evidence type="ECO:0000259" key="5">
    <source>
        <dbReference type="PROSITE" id="PS51722"/>
    </source>
</evidence>
<dbReference type="InterPro" id="IPR035651">
    <property type="entry name" value="BipA_V"/>
</dbReference>
<dbReference type="PROSITE" id="PS00301">
    <property type="entry name" value="G_TR_1"/>
    <property type="match status" value="1"/>
</dbReference>
<feature type="domain" description="Tr-type G" evidence="5">
    <location>
        <begin position="5"/>
        <end position="200"/>
    </location>
</feature>
<dbReference type="PANTHER" id="PTHR42908">
    <property type="entry name" value="TRANSLATION ELONGATION FACTOR-RELATED"/>
    <property type="match status" value="1"/>
</dbReference>
<dbReference type="InterPro" id="IPR047042">
    <property type="entry name" value="BipA_II"/>
</dbReference>
<dbReference type="InterPro" id="IPR009000">
    <property type="entry name" value="Transl_B-barrel_sf"/>
</dbReference>
<dbReference type="HAMAP" id="MF_00849">
    <property type="entry name" value="BipA"/>
    <property type="match status" value="1"/>
</dbReference>
<dbReference type="Gene3D" id="3.30.70.240">
    <property type="match status" value="1"/>
</dbReference>
<dbReference type="CDD" id="cd16263">
    <property type="entry name" value="BipA_III"/>
    <property type="match status" value="1"/>
</dbReference>
<evidence type="ECO:0000256" key="4">
    <source>
        <dbReference type="SAM" id="MobiDB-lite"/>
    </source>
</evidence>
<name>A0ABZ2CI00_9BACI</name>
<reference evidence="6 7" key="1">
    <citation type="submission" date="2023-10" db="EMBL/GenBank/DDBJ databases">
        <title>Niallia locisalis sp.nov. isolated from a salt pond sample.</title>
        <authorList>
            <person name="Li X.-J."/>
            <person name="Dong L."/>
        </authorList>
    </citation>
    <scope>NUCLEOTIDE SEQUENCE [LARGE SCALE GENOMIC DNA]</scope>
    <source>
        <strain evidence="6 7">DSM 29761</strain>
    </source>
</reference>
<comment type="subunit">
    <text evidence="3">Monomer.</text>
</comment>
<dbReference type="InterPro" id="IPR004161">
    <property type="entry name" value="EFTu-like_2"/>
</dbReference>
<keyword evidence="2 3" id="KW-0342">GTP-binding</keyword>
<evidence type="ECO:0000256" key="1">
    <source>
        <dbReference type="ARBA" id="ARBA00022741"/>
    </source>
</evidence>
<proteinExistence type="inferred from homology"/>
<dbReference type="InterPro" id="IPR000795">
    <property type="entry name" value="T_Tr_GTP-bd_dom"/>
</dbReference>
<dbReference type="InterPro" id="IPR031157">
    <property type="entry name" value="G_TR_CS"/>
</dbReference>
<dbReference type="RefSeq" id="WP_338451914.1">
    <property type="nucleotide sequence ID" value="NZ_CP137640.1"/>
</dbReference>
<keyword evidence="1 3" id="KW-0547">Nucleotide-binding</keyword>
<dbReference type="CDD" id="cd03710">
    <property type="entry name" value="BipA_TypA_C"/>
    <property type="match status" value="1"/>
</dbReference>
<comment type="similarity">
    <text evidence="3">Belongs to the TRAFAC class translation factor GTPase superfamily. Classic translation factor GTPase family. BipA subfamily.</text>
</comment>
<dbReference type="SMART" id="SM00838">
    <property type="entry name" value="EFG_C"/>
    <property type="match status" value="1"/>
</dbReference>
<dbReference type="Proteomes" id="UP001357223">
    <property type="component" value="Chromosome"/>
</dbReference>
<dbReference type="PANTHER" id="PTHR42908:SF8">
    <property type="entry name" value="TR-TYPE G DOMAIN-CONTAINING PROTEIN"/>
    <property type="match status" value="1"/>
</dbReference>
<dbReference type="CDD" id="cd03691">
    <property type="entry name" value="BipA_TypA_II"/>
    <property type="match status" value="1"/>
</dbReference>
<dbReference type="InterPro" id="IPR047043">
    <property type="entry name" value="BipA_III"/>
</dbReference>
<keyword evidence="3" id="KW-0694">RNA-binding</keyword>
<feature type="region of interest" description="Disordered" evidence="4">
    <location>
        <begin position="594"/>
        <end position="613"/>
    </location>
</feature>
<keyword evidence="3" id="KW-0690">Ribosome biogenesis</keyword>
<dbReference type="PRINTS" id="PR00315">
    <property type="entry name" value="ELONGATNFCT"/>
</dbReference>
<dbReference type="EC" id="3.6.5.-" evidence="3"/>
<comment type="catalytic activity">
    <reaction evidence="3">
        <text>GTP + H2O = GDP + phosphate + H(+)</text>
        <dbReference type="Rhea" id="RHEA:19669"/>
        <dbReference type="ChEBI" id="CHEBI:15377"/>
        <dbReference type="ChEBI" id="CHEBI:15378"/>
        <dbReference type="ChEBI" id="CHEBI:37565"/>
        <dbReference type="ChEBI" id="CHEBI:43474"/>
        <dbReference type="ChEBI" id="CHEBI:58189"/>
    </reaction>
</comment>
<dbReference type="Gene3D" id="2.40.30.10">
    <property type="entry name" value="Translation factors"/>
    <property type="match status" value="1"/>
</dbReference>
<evidence type="ECO:0000313" key="7">
    <source>
        <dbReference type="Proteomes" id="UP001357223"/>
    </source>
</evidence>
<keyword evidence="7" id="KW-1185">Reference proteome</keyword>
<comment type="function">
    <text evidence="3">A 50S ribosomal subunit assembly protein with GTPase activity, required for 50S subunit assembly at low temperatures, may also play a role in translation. Binds GTP and analogs. Binds the 70S ribosome between the 30S and 50S subunits, in a similar position as ribosome-bound EF-G; it contacts a number of ribosomal proteins, both rRNAs and the A-site tRNA.</text>
</comment>
<sequence>MKTREDIRNIAIIAHVDHGKTTLVDQLLKQAGTFRSNEHVEERAMDSNDIERERGITILAKNTAIQYKDTRINILDTPGHADFGGEVERIMKMVDGVLLVVDAYEGCMPQTRFVLKKALEQNLTPIVVVNKIDRDFARPAEVVDEVIDLFIELGANEDQLEFPVIYASGINGTASRDPEKQDENMEVLYDTIIDHIPAPIDNRDEPLQFQVALLDYNDFVGRIGIGRVFRGTIKVGQSVALMKLDGSVKQFRVTKLMGFFGLKRLEIEEAYSGDLIAVSGMEDINVGETVCPVEHQEALPILRIDEPTLQMEFVVNNSPFAGREGKYVTSRKIEERLREQLHTDVSLRVDNTDSPDAWIVSGRGELHLSILIENMRREGYELQVSKPEVIVRVIDGVRCEPVERVQIDVPEEHTGAVMESMGARKGEMLDMINNGSGQVRLIFNVPARGLIGYSTEFLTLTRGYGIMNHSFDSYQPMQPGQVGGRRQGVLVSMENGKATTYGIMGVEDRGVIFVDAGTEIYEGMIVGEHNRENDLTVNITKMKQQTNVRSATKDQTNTMKRPRILTLEESLEYLNEDEYCEVTPESIRLRKKILNKNEREKAAKKKKGAEVQA</sequence>
<accession>A0ABZ2CI00</accession>
<dbReference type="Gene3D" id="3.40.50.300">
    <property type="entry name" value="P-loop containing nucleotide triphosphate hydrolases"/>
    <property type="match status" value="1"/>
</dbReference>
<dbReference type="PROSITE" id="PS51722">
    <property type="entry name" value="G_TR_2"/>
    <property type="match status" value="1"/>
</dbReference>
<dbReference type="SUPFAM" id="SSF54980">
    <property type="entry name" value="EF-G C-terminal domain-like"/>
    <property type="match status" value="2"/>
</dbReference>
<dbReference type="Gene3D" id="3.30.70.870">
    <property type="entry name" value="Elongation Factor G (Translational Gtpase), domain 3"/>
    <property type="match status" value="1"/>
</dbReference>
<dbReference type="InterPro" id="IPR005225">
    <property type="entry name" value="Small_GTP-bd"/>
</dbReference>
<dbReference type="InterPro" id="IPR000640">
    <property type="entry name" value="EFG_V-like"/>
</dbReference>
<dbReference type="Pfam" id="PF00009">
    <property type="entry name" value="GTP_EFTU"/>
    <property type="match status" value="1"/>
</dbReference>
<dbReference type="SUPFAM" id="SSF52540">
    <property type="entry name" value="P-loop containing nucleoside triphosphate hydrolases"/>
    <property type="match status" value="1"/>
</dbReference>